<proteinExistence type="predicted"/>
<gene>
    <name evidence="2" type="ORF">HMPREF9193_01393</name>
</gene>
<feature type="domain" description="PTS EIIA type-2" evidence="1">
    <location>
        <begin position="5"/>
        <end position="149"/>
    </location>
</feature>
<sequence length="154" mass="16978">MLLDKVFNPKAVNIDLKSEDKDEVFEELIEELVSVNPSLDRSVALAAVKEREAKMSTGIMSGIAVPHAKTSAVTDVQGAIGISRSGIDYDALDGKPVHLIVLILSGADSTELHLRVLKRLARLLENSEFYAELMEQKTAEAAYNVFCKYEKELK</sequence>
<dbReference type="EMBL" id="AWVH01000033">
    <property type="protein sequence ID" value="ERJ92635.1"/>
    <property type="molecule type" value="Genomic_DNA"/>
</dbReference>
<dbReference type="Proteomes" id="UP000016649">
    <property type="component" value="Unassembled WGS sequence"/>
</dbReference>
<name>A0ABN0NY94_TRELE</name>
<reference evidence="2 3" key="1">
    <citation type="submission" date="2013-08" db="EMBL/GenBank/DDBJ databases">
        <authorList>
            <person name="Weinstock G."/>
            <person name="Sodergren E."/>
            <person name="Wylie T."/>
            <person name="Fulton L."/>
            <person name="Fulton R."/>
            <person name="Fronick C."/>
            <person name="O'Laughlin M."/>
            <person name="Godfrey J."/>
            <person name="Miner T."/>
            <person name="Herter B."/>
            <person name="Appelbaum E."/>
            <person name="Cordes M."/>
            <person name="Lek S."/>
            <person name="Wollam A."/>
            <person name="Pepin K.H."/>
            <person name="Palsikar V.B."/>
            <person name="Mitreva M."/>
            <person name="Wilson R.K."/>
        </authorList>
    </citation>
    <scope>NUCLEOTIDE SEQUENCE [LARGE SCALE GENOMIC DNA]</scope>
    <source>
        <strain evidence="2 3">ATCC 700332</strain>
    </source>
</reference>
<dbReference type="InterPro" id="IPR016152">
    <property type="entry name" value="PTrfase/Anion_transptr"/>
</dbReference>
<evidence type="ECO:0000259" key="1">
    <source>
        <dbReference type="PROSITE" id="PS51094"/>
    </source>
</evidence>
<protein>
    <submittedName>
        <fullName evidence="2">Phosphoenolpyruvate-dependent sugar phosphotransferase system, EIIA 2</fullName>
    </submittedName>
</protein>
<dbReference type="Pfam" id="PF00359">
    <property type="entry name" value="PTS_EIIA_2"/>
    <property type="match status" value="1"/>
</dbReference>
<comment type="caution">
    <text evidence="2">The sequence shown here is derived from an EMBL/GenBank/DDBJ whole genome shotgun (WGS) entry which is preliminary data.</text>
</comment>
<dbReference type="CDD" id="cd00211">
    <property type="entry name" value="PTS_IIA_fru"/>
    <property type="match status" value="1"/>
</dbReference>
<dbReference type="SUPFAM" id="SSF55804">
    <property type="entry name" value="Phoshotransferase/anion transport protein"/>
    <property type="match status" value="1"/>
</dbReference>
<evidence type="ECO:0000313" key="3">
    <source>
        <dbReference type="Proteomes" id="UP000016649"/>
    </source>
</evidence>
<dbReference type="InterPro" id="IPR051541">
    <property type="entry name" value="PTS_SugarTrans_NitroReg"/>
</dbReference>
<dbReference type="InterPro" id="IPR002178">
    <property type="entry name" value="PTS_EIIA_type-2_dom"/>
</dbReference>
<dbReference type="PANTHER" id="PTHR47738">
    <property type="entry name" value="PTS SYSTEM FRUCTOSE-LIKE EIIA COMPONENT-RELATED"/>
    <property type="match status" value="1"/>
</dbReference>
<keyword evidence="3" id="KW-1185">Reference proteome</keyword>
<dbReference type="Gene3D" id="3.40.930.10">
    <property type="entry name" value="Mannitol-specific EII, Chain A"/>
    <property type="match status" value="1"/>
</dbReference>
<accession>A0ABN0NY94</accession>
<evidence type="ECO:0000313" key="2">
    <source>
        <dbReference type="EMBL" id="ERJ92635.1"/>
    </source>
</evidence>
<dbReference type="RefSeq" id="WP_021687598.1">
    <property type="nucleotide sequence ID" value="NZ_KI260567.1"/>
</dbReference>
<dbReference type="PROSITE" id="PS51094">
    <property type="entry name" value="PTS_EIIA_TYPE_2"/>
    <property type="match status" value="1"/>
</dbReference>
<organism evidence="2 3">
    <name type="scientific">Treponema lecithinolyticum ATCC 700332</name>
    <dbReference type="NCBI Taxonomy" id="1321815"/>
    <lineage>
        <taxon>Bacteria</taxon>
        <taxon>Pseudomonadati</taxon>
        <taxon>Spirochaetota</taxon>
        <taxon>Spirochaetia</taxon>
        <taxon>Spirochaetales</taxon>
        <taxon>Treponemataceae</taxon>
        <taxon>Treponema</taxon>
    </lineage>
</organism>